<feature type="domain" description="RRM" evidence="11">
    <location>
        <begin position="104"/>
        <end position="184"/>
    </location>
</feature>
<comment type="caution">
    <text evidence="14">The sequence shown here is derived from an EMBL/GenBank/DDBJ whole genome shotgun (WGS) entry which is preliminary data.</text>
</comment>
<feature type="domain" description="G-patch" evidence="12">
    <location>
        <begin position="627"/>
        <end position="673"/>
    </location>
</feature>
<dbReference type="PROSITE" id="PS00202">
    <property type="entry name" value="RUBREDOXIN"/>
    <property type="match status" value="1"/>
</dbReference>
<dbReference type="OrthoDB" id="10258869at2759"/>
<dbReference type="CDD" id="cd12313">
    <property type="entry name" value="RRM1_RRM2_RBM5_like"/>
    <property type="match status" value="1"/>
</dbReference>
<dbReference type="InterPro" id="IPR035623">
    <property type="entry name" value="SUA-like_OCRE"/>
</dbReference>
<keyword evidence="2" id="KW-0479">Metal-binding</keyword>
<dbReference type="Pfam" id="PF01585">
    <property type="entry name" value="G-patch"/>
    <property type="match status" value="1"/>
</dbReference>
<dbReference type="PROSITE" id="PS50102">
    <property type="entry name" value="RRM"/>
    <property type="match status" value="1"/>
</dbReference>
<organism evidence="14 15">
    <name type="scientific">Vanilla planifolia</name>
    <name type="common">Vanilla</name>
    <dbReference type="NCBI Taxonomy" id="51239"/>
    <lineage>
        <taxon>Eukaryota</taxon>
        <taxon>Viridiplantae</taxon>
        <taxon>Streptophyta</taxon>
        <taxon>Embryophyta</taxon>
        <taxon>Tracheophyta</taxon>
        <taxon>Spermatophyta</taxon>
        <taxon>Magnoliopsida</taxon>
        <taxon>Liliopsida</taxon>
        <taxon>Asparagales</taxon>
        <taxon>Orchidaceae</taxon>
        <taxon>Vanilloideae</taxon>
        <taxon>Vanilleae</taxon>
        <taxon>Vanilla</taxon>
    </lineage>
</organism>
<keyword evidence="7" id="KW-0539">Nucleus</keyword>
<dbReference type="InterPro" id="IPR035979">
    <property type="entry name" value="RBD_domain_sf"/>
</dbReference>
<dbReference type="Gene3D" id="4.10.1060.10">
    <property type="entry name" value="Zinc finger, RanBP2-type"/>
    <property type="match status" value="1"/>
</dbReference>
<proteinExistence type="predicted"/>
<evidence type="ECO:0000256" key="3">
    <source>
        <dbReference type="ARBA" id="ARBA00022737"/>
    </source>
</evidence>
<feature type="domain" description="RanBP2-type" evidence="13">
    <location>
        <begin position="48"/>
        <end position="80"/>
    </location>
</feature>
<dbReference type="EMBL" id="JADCNL010000012">
    <property type="protein sequence ID" value="KAG0457439.1"/>
    <property type="molecule type" value="Genomic_DNA"/>
</dbReference>
<evidence type="ECO:0000256" key="5">
    <source>
        <dbReference type="ARBA" id="ARBA00022833"/>
    </source>
</evidence>
<dbReference type="InterPro" id="IPR018527">
    <property type="entry name" value="Rubredoxin_Fe_BS"/>
</dbReference>
<keyword evidence="4 9" id="KW-0863">Zinc-finger</keyword>
<feature type="compositionally biased region" description="Polar residues" evidence="10">
    <location>
        <begin position="230"/>
        <end position="248"/>
    </location>
</feature>
<dbReference type="InterPro" id="IPR000504">
    <property type="entry name" value="RRM_dom"/>
</dbReference>
<protein>
    <recommendedName>
        <fullName evidence="16">SUPPRESSOR OF ABI3-5</fullName>
    </recommendedName>
</protein>
<dbReference type="InterPro" id="IPR012677">
    <property type="entry name" value="Nucleotide-bd_a/b_plait_sf"/>
</dbReference>
<gene>
    <name evidence="14" type="ORF">HPP92_022596</name>
</gene>
<evidence type="ECO:0000256" key="9">
    <source>
        <dbReference type="PROSITE-ProRule" id="PRU00322"/>
    </source>
</evidence>
<feature type="region of interest" description="Disordered" evidence="10">
    <location>
        <begin position="220"/>
        <end position="248"/>
    </location>
</feature>
<dbReference type="GO" id="GO:0003723">
    <property type="term" value="F:RNA binding"/>
    <property type="evidence" value="ECO:0007669"/>
    <property type="project" value="UniProtKB-UniRule"/>
</dbReference>
<dbReference type="SUPFAM" id="SSF54928">
    <property type="entry name" value="RNA-binding domain, RBD"/>
    <property type="match status" value="1"/>
</dbReference>
<evidence type="ECO:0008006" key="16">
    <source>
        <dbReference type="Google" id="ProtNLM"/>
    </source>
</evidence>
<dbReference type="SUPFAM" id="SSF90209">
    <property type="entry name" value="Ran binding protein zinc finger-like"/>
    <property type="match status" value="1"/>
</dbReference>
<dbReference type="SMART" id="SM00547">
    <property type="entry name" value="ZnF_RBZ"/>
    <property type="match status" value="1"/>
</dbReference>
<feature type="region of interest" description="Disordered" evidence="10">
    <location>
        <begin position="77"/>
        <end position="99"/>
    </location>
</feature>
<sequence>MMNGVGEDGLVIDGRKLYFEYSSKPTGGAGAPALAQEGAIKSGYGYGRSALPSDWICPICGCVNFARRMSCFQCNEPRSEDATPADMAPPASVGRKGSDAGPTHVLVVRGLDENADEEMLRYEFSKHAPIKDLRLVRDKFTHVSRGFAFLHFHSVEDATKALEATNGTTLEKNGQILRVAYAKSIHGPSSGAPQSSSSLAAAAIEAAAFAQQYDAAGWAPKEYNPDDKQSNAATEQNGSKESQMGGSIPQSGFVWDEKSGYYYDAASGFYYDANTGLYYDGNSGTWYTYDQKSQQYVLCTDQGNSKAQEELTSEASKSSTATNYKKAVISAPASTVKSNEKTSLPDAVQAAASAALAAEKKEKDKQKEIKLASKSSLLANKKKMNNVLAMWKQRNNEGQAARVVLEDNEQVGLKVDNKQNNPYSGKSMPKPDTTPIGKEGSSNSAFAMDSQAKSVPVNNSASGTIMGVIRVSGRGVIRADTAYSRSSGTDSSTVTTVPSISTTINETNTDVPSTVTPFKTDASALSSYNSPVTAGSGKRRFSETPVLANQSQTVYRDRAAERRSRYGSSSFNDELSDIGDSNINYSSRKGSSSDHLAMPFPPGVGGGLPVGEQQNYEVITADRAIDESNVGNRMLRNMGWQEGLGLGKDGGGIREPVQATAVDDRAGLGSHKRKTADPALEALPGDSYKTIIQKKAIARFREMS</sequence>
<keyword evidence="6 8" id="KW-0694">RNA-binding</keyword>
<evidence type="ECO:0000256" key="10">
    <source>
        <dbReference type="SAM" id="MobiDB-lite"/>
    </source>
</evidence>
<keyword evidence="15" id="KW-1185">Reference proteome</keyword>
<dbReference type="Pfam" id="PF17780">
    <property type="entry name" value="OCRE"/>
    <property type="match status" value="1"/>
</dbReference>
<dbReference type="InterPro" id="IPR001876">
    <property type="entry name" value="Znf_RanBP2"/>
</dbReference>
<evidence type="ECO:0000259" key="12">
    <source>
        <dbReference type="PROSITE" id="PS50174"/>
    </source>
</evidence>
<dbReference type="GO" id="GO:0008270">
    <property type="term" value="F:zinc ion binding"/>
    <property type="evidence" value="ECO:0007669"/>
    <property type="project" value="UniProtKB-KW"/>
</dbReference>
<dbReference type="AlphaFoldDB" id="A0A835PTM6"/>
<dbReference type="PANTHER" id="PTHR13948:SF3">
    <property type="entry name" value="FI21118P1"/>
    <property type="match status" value="1"/>
</dbReference>
<dbReference type="InterPro" id="IPR000467">
    <property type="entry name" value="G_patch_dom"/>
</dbReference>
<dbReference type="GO" id="GO:0000398">
    <property type="term" value="P:mRNA splicing, via spliceosome"/>
    <property type="evidence" value="ECO:0007669"/>
    <property type="project" value="TreeGrafter"/>
</dbReference>
<keyword evidence="5" id="KW-0862">Zinc</keyword>
<feature type="region of interest" description="Disordered" evidence="10">
    <location>
        <begin position="415"/>
        <end position="441"/>
    </location>
</feature>
<dbReference type="InterPro" id="IPR036443">
    <property type="entry name" value="Znf_RanBP2_sf"/>
</dbReference>
<comment type="subcellular location">
    <subcellularLocation>
        <location evidence="1">Nucleus</location>
    </subcellularLocation>
</comment>
<accession>A0A835PTM6</accession>
<dbReference type="PANTHER" id="PTHR13948">
    <property type="entry name" value="RNA-BINDING PROTEIN"/>
    <property type="match status" value="1"/>
</dbReference>
<dbReference type="CDD" id="cd16166">
    <property type="entry name" value="OCRE_SUA_like"/>
    <property type="match status" value="1"/>
</dbReference>
<evidence type="ECO:0000259" key="13">
    <source>
        <dbReference type="PROSITE" id="PS50199"/>
    </source>
</evidence>
<evidence type="ECO:0000256" key="7">
    <source>
        <dbReference type="ARBA" id="ARBA00023242"/>
    </source>
</evidence>
<keyword evidence="3" id="KW-0677">Repeat</keyword>
<dbReference type="SMART" id="SM00360">
    <property type="entry name" value="RRM"/>
    <property type="match status" value="1"/>
</dbReference>
<dbReference type="Gene3D" id="3.30.70.330">
    <property type="match status" value="1"/>
</dbReference>
<evidence type="ECO:0000256" key="6">
    <source>
        <dbReference type="ARBA" id="ARBA00022884"/>
    </source>
</evidence>
<evidence type="ECO:0000313" key="14">
    <source>
        <dbReference type="EMBL" id="KAG0457439.1"/>
    </source>
</evidence>
<dbReference type="PROSITE" id="PS50174">
    <property type="entry name" value="G_PATCH"/>
    <property type="match status" value="1"/>
</dbReference>
<evidence type="ECO:0000259" key="11">
    <source>
        <dbReference type="PROSITE" id="PS50102"/>
    </source>
</evidence>
<dbReference type="PROSITE" id="PS01358">
    <property type="entry name" value="ZF_RANBP2_1"/>
    <property type="match status" value="1"/>
</dbReference>
<dbReference type="PROSITE" id="PS50199">
    <property type="entry name" value="ZF_RANBP2_2"/>
    <property type="match status" value="1"/>
</dbReference>
<dbReference type="SMART" id="SM00443">
    <property type="entry name" value="G_patch"/>
    <property type="match status" value="1"/>
</dbReference>
<reference evidence="14 15" key="1">
    <citation type="journal article" date="2020" name="Nat. Food">
        <title>A phased Vanilla planifolia genome enables genetic improvement of flavour and production.</title>
        <authorList>
            <person name="Hasing T."/>
            <person name="Tang H."/>
            <person name="Brym M."/>
            <person name="Khazi F."/>
            <person name="Huang T."/>
            <person name="Chambers A.H."/>
        </authorList>
    </citation>
    <scope>NUCLEOTIDE SEQUENCE [LARGE SCALE GENOMIC DNA]</scope>
    <source>
        <tissue evidence="14">Leaf</tissue>
    </source>
</reference>
<dbReference type="GO" id="GO:0005634">
    <property type="term" value="C:nucleus"/>
    <property type="evidence" value="ECO:0007669"/>
    <property type="project" value="UniProtKB-SubCell"/>
</dbReference>
<evidence type="ECO:0000256" key="1">
    <source>
        <dbReference type="ARBA" id="ARBA00004123"/>
    </source>
</evidence>
<dbReference type="Proteomes" id="UP000636800">
    <property type="component" value="Chromosome 12"/>
</dbReference>
<dbReference type="Pfam" id="PF00076">
    <property type="entry name" value="RRM_1"/>
    <property type="match status" value="1"/>
</dbReference>
<evidence type="ECO:0000256" key="8">
    <source>
        <dbReference type="PROSITE-ProRule" id="PRU00176"/>
    </source>
</evidence>
<dbReference type="InterPro" id="IPR041591">
    <property type="entry name" value="OCRE"/>
</dbReference>
<evidence type="ECO:0000256" key="2">
    <source>
        <dbReference type="ARBA" id="ARBA00022723"/>
    </source>
</evidence>
<evidence type="ECO:0000256" key="4">
    <source>
        <dbReference type="ARBA" id="ARBA00022771"/>
    </source>
</evidence>
<name>A0A835PTM6_VANPL</name>
<evidence type="ECO:0000313" key="15">
    <source>
        <dbReference type="Proteomes" id="UP000636800"/>
    </source>
</evidence>